<dbReference type="Gene3D" id="3.80.10.10">
    <property type="entry name" value="Ribonuclease Inhibitor"/>
    <property type="match status" value="2"/>
</dbReference>
<gene>
    <name evidence="1" type="ORF">Hyperionvirus28_9</name>
</gene>
<reference evidence="1" key="1">
    <citation type="submission" date="2018-10" db="EMBL/GenBank/DDBJ databases">
        <title>Hidden diversity of soil giant viruses.</title>
        <authorList>
            <person name="Schulz F."/>
            <person name="Alteio L."/>
            <person name="Goudeau D."/>
            <person name="Ryan E.M."/>
            <person name="Malmstrom R.R."/>
            <person name="Blanchard J."/>
            <person name="Woyke T."/>
        </authorList>
    </citation>
    <scope>NUCLEOTIDE SEQUENCE</scope>
    <source>
        <strain evidence="1">HYV1</strain>
    </source>
</reference>
<dbReference type="GO" id="GO:0031146">
    <property type="term" value="P:SCF-dependent proteasomal ubiquitin-dependent protein catabolic process"/>
    <property type="evidence" value="ECO:0007669"/>
    <property type="project" value="TreeGrafter"/>
</dbReference>
<dbReference type="GO" id="GO:0019005">
    <property type="term" value="C:SCF ubiquitin ligase complex"/>
    <property type="evidence" value="ECO:0007669"/>
    <property type="project" value="TreeGrafter"/>
</dbReference>
<proteinExistence type="predicted"/>
<sequence>MGLSLMGLFLKVKLILRDARLGILTISNEDLSKLTRLTELSFPCFGQGNGQDKPCSIKRLINLEWLQINQYPFDCDDLKFLTKLTHLSVFSNPIRGSSFTLMTNLTSLNISNCCFVTDDSLRNFPNLIHLKIGWDTSIISDRGLLHVPKLQSLDVNGNKHVTAAGILTLTCLQFLQVGNSPQIDGSFSKLTSLKKLELLNSENHVTDSAIENMLGLESLLLYNNEIITSKAVAKLTSLRELILDNIKGDIFDMTILSSVSKLQILKLRSTGMTFENVRCLQNLTSLDVVGEMGGFDTVNLFELFPKLRSAKLLKLK</sequence>
<evidence type="ECO:0000313" key="1">
    <source>
        <dbReference type="EMBL" id="AYV84521.1"/>
    </source>
</evidence>
<dbReference type="Pfam" id="PF13516">
    <property type="entry name" value="LRR_6"/>
    <property type="match status" value="2"/>
</dbReference>
<dbReference type="PANTHER" id="PTHR13318">
    <property type="entry name" value="PARTNER OF PAIRED, ISOFORM B-RELATED"/>
    <property type="match status" value="1"/>
</dbReference>
<dbReference type="SUPFAM" id="SSF52047">
    <property type="entry name" value="RNI-like"/>
    <property type="match status" value="1"/>
</dbReference>
<evidence type="ECO:0008006" key="2">
    <source>
        <dbReference type="Google" id="ProtNLM"/>
    </source>
</evidence>
<accession>A0A3G5AE21</accession>
<dbReference type="EMBL" id="MK072410">
    <property type="protein sequence ID" value="AYV84521.1"/>
    <property type="molecule type" value="Genomic_DNA"/>
</dbReference>
<dbReference type="PANTHER" id="PTHR13318:SF162">
    <property type="entry name" value="LEUCINE-RICH REPEAT FAMILY PROTEIN"/>
    <property type="match status" value="1"/>
</dbReference>
<dbReference type="InterPro" id="IPR006553">
    <property type="entry name" value="Leu-rich_rpt_Cys-con_subtyp"/>
</dbReference>
<dbReference type="InterPro" id="IPR001611">
    <property type="entry name" value="Leu-rich_rpt"/>
</dbReference>
<protein>
    <recommendedName>
        <fullName evidence="2">Leucine-rich repeat protein</fullName>
    </recommendedName>
</protein>
<dbReference type="InterPro" id="IPR032675">
    <property type="entry name" value="LRR_dom_sf"/>
</dbReference>
<name>A0A3G5AE21_9VIRU</name>
<organism evidence="1">
    <name type="scientific">Hyperionvirus sp</name>
    <dbReference type="NCBI Taxonomy" id="2487770"/>
    <lineage>
        <taxon>Viruses</taxon>
        <taxon>Varidnaviria</taxon>
        <taxon>Bamfordvirae</taxon>
        <taxon>Nucleocytoviricota</taxon>
        <taxon>Megaviricetes</taxon>
        <taxon>Imitervirales</taxon>
        <taxon>Mimiviridae</taxon>
        <taxon>Klosneuvirinae</taxon>
    </lineage>
</organism>
<dbReference type="SMART" id="SM00367">
    <property type="entry name" value="LRR_CC"/>
    <property type="match status" value="3"/>
</dbReference>